<proteinExistence type="predicted"/>
<dbReference type="Pfam" id="PF00990">
    <property type="entry name" value="GGDEF"/>
    <property type="match status" value="1"/>
</dbReference>
<keyword evidence="5" id="KW-0548">Nucleotidyltransferase</keyword>
<dbReference type="PANTHER" id="PTHR44757">
    <property type="entry name" value="DIGUANYLATE CYCLASE DGCP"/>
    <property type="match status" value="1"/>
</dbReference>
<dbReference type="Pfam" id="PF00989">
    <property type="entry name" value="PAS"/>
    <property type="match status" value="1"/>
</dbReference>
<dbReference type="InterPro" id="IPR013767">
    <property type="entry name" value="PAS_fold"/>
</dbReference>
<evidence type="ECO:0000313" key="6">
    <source>
        <dbReference type="Proteomes" id="UP001302316"/>
    </source>
</evidence>
<dbReference type="CDD" id="cd01949">
    <property type="entry name" value="GGDEF"/>
    <property type="match status" value="1"/>
</dbReference>
<protein>
    <submittedName>
        <fullName evidence="5">Diguanylate cyclase</fullName>
        <ecNumber evidence="5">2.7.7.65</ecNumber>
    </submittedName>
</protein>
<dbReference type="InterPro" id="IPR001610">
    <property type="entry name" value="PAC"/>
</dbReference>
<dbReference type="InterPro" id="IPR029787">
    <property type="entry name" value="Nucleotide_cyclase"/>
</dbReference>
<dbReference type="GO" id="GO:0052621">
    <property type="term" value="F:diguanylate cyclase activity"/>
    <property type="evidence" value="ECO:0007669"/>
    <property type="project" value="UniProtKB-EC"/>
</dbReference>
<dbReference type="EMBL" id="JAYGII010000024">
    <property type="protein sequence ID" value="MEA5446225.1"/>
    <property type="molecule type" value="Genomic_DNA"/>
</dbReference>
<accession>A0AAP6JFU8</accession>
<dbReference type="Pfam" id="PF13426">
    <property type="entry name" value="PAS_9"/>
    <property type="match status" value="1"/>
</dbReference>
<evidence type="ECO:0000256" key="1">
    <source>
        <dbReference type="ARBA" id="ARBA00001946"/>
    </source>
</evidence>
<dbReference type="SMART" id="SM00267">
    <property type="entry name" value="GGDEF"/>
    <property type="match status" value="1"/>
</dbReference>
<feature type="domain" description="PAS" evidence="2">
    <location>
        <begin position="239"/>
        <end position="280"/>
    </location>
</feature>
<dbReference type="SMART" id="SM00086">
    <property type="entry name" value="PAC"/>
    <property type="match status" value="2"/>
</dbReference>
<dbReference type="PROSITE" id="PS50887">
    <property type="entry name" value="GGDEF"/>
    <property type="match status" value="1"/>
</dbReference>
<dbReference type="Gene3D" id="3.30.70.270">
    <property type="match status" value="1"/>
</dbReference>
<dbReference type="CDD" id="cd00130">
    <property type="entry name" value="PAS"/>
    <property type="match status" value="2"/>
</dbReference>
<feature type="domain" description="PAC" evidence="3">
    <location>
        <begin position="313"/>
        <end position="365"/>
    </location>
</feature>
<dbReference type="Pfam" id="PF08448">
    <property type="entry name" value="PAS_4"/>
    <property type="match status" value="1"/>
</dbReference>
<dbReference type="FunFam" id="3.30.70.270:FF:000001">
    <property type="entry name" value="Diguanylate cyclase domain protein"/>
    <property type="match status" value="1"/>
</dbReference>
<dbReference type="InterPro" id="IPR000160">
    <property type="entry name" value="GGDEF_dom"/>
</dbReference>
<evidence type="ECO:0000313" key="5">
    <source>
        <dbReference type="EMBL" id="MEA5446225.1"/>
    </source>
</evidence>
<reference evidence="5 6" key="1">
    <citation type="submission" date="2023-12" db="EMBL/GenBank/DDBJ databases">
        <title>Whole-genome sequencing of halo(alkali)philic microorganisms from hypersaline lakes.</title>
        <authorList>
            <person name="Sorokin D.Y."/>
            <person name="Merkel A.Y."/>
            <person name="Messina E."/>
            <person name="Yakimov M."/>
        </authorList>
    </citation>
    <scope>NUCLEOTIDE SEQUENCE [LARGE SCALE GENOMIC DNA]</scope>
    <source>
        <strain evidence="5 6">AB-CW1</strain>
    </source>
</reference>
<feature type="domain" description="GGDEF" evidence="4">
    <location>
        <begin position="397"/>
        <end position="528"/>
    </location>
</feature>
<dbReference type="SUPFAM" id="SSF55073">
    <property type="entry name" value="Nucleotide cyclase"/>
    <property type="match status" value="1"/>
</dbReference>
<dbReference type="InterPro" id="IPR013656">
    <property type="entry name" value="PAS_4"/>
</dbReference>
<dbReference type="EC" id="2.7.7.65" evidence="5"/>
<sequence length="528" mass="59676">MFQQMFHHSVAIMLLIDPNTGRLCDVNASAVDYYGYDRDSLLSCNISDINILPKADIQREMEAALKEKRNFFRFQHRLADGRVRDVEVYSSPVNFGNETRLVSIIHDVTARNDHERELEILMDVVENLPVGIYRSSVNGKGRFLSVNNEMVRLSEADSVEHLLATPVSALYAETADRKIFLERLERADDWYTQTVKVRTLKGRVGHFRISVRKRYLESGELFVDGVMEDLNRVRAAEQDRQQLFEIIEATPAIIGISDPDGRLRFLNTAGRRVLGIGPEDSLEGFMTRQAHTEESLKTLTETAMPAAKAQGQWSGELCYRDTKGKELPVQTTLLAHRNEEGELIRFSAISLDVRVQKEKQAVLEQMAYRDSLTAVLNRRGFQRALKAALDEARNSQDPLAVLMIDLDHFKPINDRYGHPVGDEILRKLMPFLRSRRRRGDHIGRLGGEEFGIVLPGSSQADAIQIAEDIRERVAAAPITTSAGDIAITISVGVATFDDRREAGKSLIRRADEALYDAKEAGRNCVRWR</sequence>
<comment type="caution">
    <text evidence="5">The sequence shown here is derived from an EMBL/GenBank/DDBJ whole genome shotgun (WGS) entry which is preliminary data.</text>
</comment>
<dbReference type="InterPro" id="IPR035965">
    <property type="entry name" value="PAS-like_dom_sf"/>
</dbReference>
<dbReference type="InterPro" id="IPR000700">
    <property type="entry name" value="PAS-assoc_C"/>
</dbReference>
<dbReference type="PROSITE" id="PS50112">
    <property type="entry name" value="PAS"/>
    <property type="match status" value="1"/>
</dbReference>
<comment type="cofactor">
    <cofactor evidence="1">
        <name>Mg(2+)</name>
        <dbReference type="ChEBI" id="CHEBI:18420"/>
    </cofactor>
</comment>
<name>A0AAP6JFU8_9GAMM</name>
<dbReference type="RefSeq" id="WP_346052348.1">
    <property type="nucleotide sequence ID" value="NZ_JAYGII010000024.1"/>
</dbReference>
<dbReference type="PROSITE" id="PS50113">
    <property type="entry name" value="PAC"/>
    <property type="match status" value="1"/>
</dbReference>
<dbReference type="NCBIfam" id="TIGR00229">
    <property type="entry name" value="sensory_box"/>
    <property type="match status" value="2"/>
</dbReference>
<dbReference type="InterPro" id="IPR000014">
    <property type="entry name" value="PAS"/>
</dbReference>
<dbReference type="Gene3D" id="3.30.450.20">
    <property type="entry name" value="PAS domain"/>
    <property type="match status" value="3"/>
</dbReference>
<dbReference type="InterPro" id="IPR052155">
    <property type="entry name" value="Biofilm_reg_signaling"/>
</dbReference>
<dbReference type="PANTHER" id="PTHR44757:SF2">
    <property type="entry name" value="BIOFILM ARCHITECTURE MAINTENANCE PROTEIN MBAA"/>
    <property type="match status" value="1"/>
</dbReference>
<evidence type="ECO:0000259" key="2">
    <source>
        <dbReference type="PROSITE" id="PS50112"/>
    </source>
</evidence>
<dbReference type="NCBIfam" id="TIGR00254">
    <property type="entry name" value="GGDEF"/>
    <property type="match status" value="1"/>
</dbReference>
<dbReference type="SUPFAM" id="SSF55785">
    <property type="entry name" value="PYP-like sensor domain (PAS domain)"/>
    <property type="match status" value="3"/>
</dbReference>
<dbReference type="GO" id="GO:0006355">
    <property type="term" value="P:regulation of DNA-templated transcription"/>
    <property type="evidence" value="ECO:0007669"/>
    <property type="project" value="InterPro"/>
</dbReference>
<gene>
    <name evidence="5" type="ORF">VCB98_10375</name>
</gene>
<dbReference type="AlphaFoldDB" id="A0AAP6JFU8"/>
<keyword evidence="6" id="KW-1185">Reference proteome</keyword>
<dbReference type="InterPro" id="IPR043128">
    <property type="entry name" value="Rev_trsase/Diguanyl_cyclase"/>
</dbReference>
<organism evidence="5 6">
    <name type="scientific">Natronospira elongata</name>
    <dbReference type="NCBI Taxonomy" id="3110268"/>
    <lineage>
        <taxon>Bacteria</taxon>
        <taxon>Pseudomonadati</taxon>
        <taxon>Pseudomonadota</taxon>
        <taxon>Gammaproteobacteria</taxon>
        <taxon>Natronospirales</taxon>
        <taxon>Natronospiraceae</taxon>
        <taxon>Natronospira</taxon>
    </lineage>
</organism>
<evidence type="ECO:0000259" key="4">
    <source>
        <dbReference type="PROSITE" id="PS50887"/>
    </source>
</evidence>
<dbReference type="Proteomes" id="UP001302316">
    <property type="component" value="Unassembled WGS sequence"/>
</dbReference>
<keyword evidence="5" id="KW-0808">Transferase</keyword>
<dbReference type="SMART" id="SM00091">
    <property type="entry name" value="PAS"/>
    <property type="match status" value="3"/>
</dbReference>
<evidence type="ECO:0000259" key="3">
    <source>
        <dbReference type="PROSITE" id="PS50113"/>
    </source>
</evidence>